<gene>
    <name evidence="1" type="primary">P0532H03.22</name>
</gene>
<organism evidence="1 2">
    <name type="scientific">Oryza sativa subsp. japonica</name>
    <name type="common">Rice</name>
    <dbReference type="NCBI Taxonomy" id="39947"/>
    <lineage>
        <taxon>Eukaryota</taxon>
        <taxon>Viridiplantae</taxon>
        <taxon>Streptophyta</taxon>
        <taxon>Embryophyta</taxon>
        <taxon>Tracheophyta</taxon>
        <taxon>Spermatophyta</taxon>
        <taxon>Magnoliopsida</taxon>
        <taxon>Liliopsida</taxon>
        <taxon>Poales</taxon>
        <taxon>Poaceae</taxon>
        <taxon>BOP clade</taxon>
        <taxon>Oryzoideae</taxon>
        <taxon>Oryzeae</taxon>
        <taxon>Oryzinae</taxon>
        <taxon>Oryza</taxon>
        <taxon>Oryza sativa</taxon>
    </lineage>
</organism>
<dbReference type="Proteomes" id="UP000000763">
    <property type="component" value="Chromosome 6"/>
</dbReference>
<reference evidence="2" key="1">
    <citation type="journal article" date="2005" name="Nature">
        <title>The map-based sequence of the rice genome.</title>
        <authorList>
            <consortium name="International rice genome sequencing project (IRGSP)"/>
            <person name="Matsumoto T."/>
            <person name="Wu J."/>
            <person name="Kanamori H."/>
            <person name="Katayose Y."/>
            <person name="Fujisawa M."/>
            <person name="Namiki N."/>
            <person name="Mizuno H."/>
            <person name="Yamamoto K."/>
            <person name="Antonio B.A."/>
            <person name="Baba T."/>
            <person name="Sakata K."/>
            <person name="Nagamura Y."/>
            <person name="Aoki H."/>
            <person name="Arikawa K."/>
            <person name="Arita K."/>
            <person name="Bito T."/>
            <person name="Chiden Y."/>
            <person name="Fujitsuka N."/>
            <person name="Fukunaka R."/>
            <person name="Hamada M."/>
            <person name="Harada C."/>
            <person name="Hayashi A."/>
            <person name="Hijishita S."/>
            <person name="Honda M."/>
            <person name="Hosokawa S."/>
            <person name="Ichikawa Y."/>
            <person name="Idonuma A."/>
            <person name="Iijima M."/>
            <person name="Ikeda M."/>
            <person name="Ikeno M."/>
            <person name="Ito K."/>
            <person name="Ito S."/>
            <person name="Ito T."/>
            <person name="Ito Y."/>
            <person name="Ito Y."/>
            <person name="Iwabuchi A."/>
            <person name="Kamiya K."/>
            <person name="Karasawa W."/>
            <person name="Kurita K."/>
            <person name="Katagiri S."/>
            <person name="Kikuta A."/>
            <person name="Kobayashi H."/>
            <person name="Kobayashi N."/>
            <person name="Machita K."/>
            <person name="Maehara T."/>
            <person name="Masukawa M."/>
            <person name="Mizubayashi T."/>
            <person name="Mukai Y."/>
            <person name="Nagasaki H."/>
            <person name="Nagata Y."/>
            <person name="Naito S."/>
            <person name="Nakashima M."/>
            <person name="Nakama Y."/>
            <person name="Nakamichi Y."/>
            <person name="Nakamura M."/>
            <person name="Meguro A."/>
            <person name="Negishi M."/>
            <person name="Ohta I."/>
            <person name="Ohta T."/>
            <person name="Okamoto M."/>
            <person name="Ono N."/>
            <person name="Saji S."/>
            <person name="Sakaguchi M."/>
            <person name="Sakai K."/>
            <person name="Shibata M."/>
            <person name="Shimokawa T."/>
            <person name="Song J."/>
            <person name="Takazaki Y."/>
            <person name="Terasawa K."/>
            <person name="Tsugane M."/>
            <person name="Tsuji K."/>
            <person name="Ueda S."/>
            <person name="Waki K."/>
            <person name="Yamagata H."/>
            <person name="Yamamoto M."/>
            <person name="Yamamoto S."/>
            <person name="Yamane H."/>
            <person name="Yoshiki S."/>
            <person name="Yoshihara R."/>
            <person name="Yukawa K."/>
            <person name="Zhong H."/>
            <person name="Yano M."/>
            <person name="Yuan Q."/>
            <person name="Ouyang S."/>
            <person name="Liu J."/>
            <person name="Jones K.M."/>
            <person name="Gansberger K."/>
            <person name="Moffat K."/>
            <person name="Hill J."/>
            <person name="Bera J."/>
            <person name="Fadrosh D."/>
            <person name="Jin S."/>
            <person name="Johri S."/>
            <person name="Kim M."/>
            <person name="Overton L."/>
            <person name="Reardon M."/>
            <person name="Tsitrin T."/>
            <person name="Vuong H."/>
            <person name="Weaver B."/>
            <person name="Ciecko A."/>
            <person name="Tallon L."/>
            <person name="Jackson J."/>
            <person name="Pai G."/>
            <person name="Aken S.V."/>
            <person name="Utterback T."/>
            <person name="Reidmuller S."/>
            <person name="Feldblyum T."/>
            <person name="Hsiao J."/>
            <person name="Zismann V."/>
            <person name="Iobst S."/>
            <person name="de Vazeille A.R."/>
            <person name="Buell C.R."/>
            <person name="Ying K."/>
            <person name="Li Y."/>
            <person name="Lu T."/>
            <person name="Huang Y."/>
            <person name="Zhao Q."/>
            <person name="Feng Q."/>
            <person name="Zhang L."/>
            <person name="Zhu J."/>
            <person name="Weng Q."/>
            <person name="Mu J."/>
            <person name="Lu Y."/>
            <person name="Fan D."/>
            <person name="Liu Y."/>
            <person name="Guan J."/>
            <person name="Zhang Y."/>
            <person name="Yu S."/>
            <person name="Liu X."/>
            <person name="Zhang Y."/>
            <person name="Hong G."/>
            <person name="Han B."/>
            <person name="Choisne N."/>
            <person name="Demange N."/>
            <person name="Orjeda G."/>
            <person name="Samain S."/>
            <person name="Cattolico L."/>
            <person name="Pelletier E."/>
            <person name="Couloux A."/>
            <person name="Segurens B."/>
            <person name="Wincker P."/>
            <person name="D'Hont A."/>
            <person name="Scarpelli C."/>
            <person name="Weissenbach J."/>
            <person name="Salanoubat M."/>
            <person name="Quetier F."/>
            <person name="Yu Y."/>
            <person name="Kim H.R."/>
            <person name="Rambo T."/>
            <person name="Currie J."/>
            <person name="Collura K."/>
            <person name="Luo M."/>
            <person name="Yang T."/>
            <person name="Ammiraju J.S.S."/>
            <person name="Engler F."/>
            <person name="Soderlund C."/>
            <person name="Wing R.A."/>
            <person name="Palmer L.E."/>
            <person name="de la Bastide M."/>
            <person name="Spiegel L."/>
            <person name="Nascimento L."/>
            <person name="Zutavern T."/>
            <person name="O'Shaughnessy A."/>
            <person name="Dike S."/>
            <person name="Dedhia N."/>
            <person name="Preston R."/>
            <person name="Balija V."/>
            <person name="McCombie W.R."/>
            <person name="Chow T."/>
            <person name="Chen H."/>
            <person name="Chung M."/>
            <person name="Chen C."/>
            <person name="Shaw J."/>
            <person name="Wu H."/>
            <person name="Hsiao K."/>
            <person name="Chao Y."/>
            <person name="Chu M."/>
            <person name="Cheng C."/>
            <person name="Hour A."/>
            <person name="Lee P."/>
            <person name="Lin S."/>
            <person name="Lin Y."/>
            <person name="Liou J."/>
            <person name="Liu S."/>
            <person name="Hsing Y."/>
            <person name="Raghuvanshi S."/>
            <person name="Mohanty A."/>
            <person name="Bharti A.K."/>
            <person name="Gaur A."/>
            <person name="Gupta V."/>
            <person name="Kumar D."/>
            <person name="Ravi V."/>
            <person name="Vij S."/>
            <person name="Kapur A."/>
            <person name="Khurana P."/>
            <person name="Khurana P."/>
            <person name="Khurana J.P."/>
            <person name="Tyagi A.K."/>
            <person name="Gaikwad K."/>
            <person name="Singh A."/>
            <person name="Dalal V."/>
            <person name="Srivastava S."/>
            <person name="Dixit A."/>
            <person name="Pal A.K."/>
            <person name="Ghazi I.A."/>
            <person name="Yadav M."/>
            <person name="Pandit A."/>
            <person name="Bhargava A."/>
            <person name="Sureshbabu K."/>
            <person name="Batra K."/>
            <person name="Sharma T.R."/>
            <person name="Mohapatra T."/>
            <person name="Singh N.K."/>
            <person name="Messing J."/>
            <person name="Nelson A.B."/>
            <person name="Fuks G."/>
            <person name="Kavchok S."/>
            <person name="Keizer G."/>
            <person name="Linton E."/>
            <person name="Llaca V."/>
            <person name="Song R."/>
            <person name="Tanyolac B."/>
            <person name="Young S."/>
            <person name="Ho-Il K."/>
            <person name="Hahn J.H."/>
            <person name="Sangsakoo G."/>
            <person name="Vanavichit A."/>
            <person name="de Mattos Luiz.A.T."/>
            <person name="Zimmer P.D."/>
            <person name="Malone G."/>
            <person name="Dellagostin O."/>
            <person name="de Oliveira A.C."/>
            <person name="Bevan M."/>
            <person name="Bancroft I."/>
            <person name="Minx P."/>
            <person name="Cordum H."/>
            <person name="Wilson R."/>
            <person name="Cheng Z."/>
            <person name="Jin W."/>
            <person name="Jiang J."/>
            <person name="Leong S.A."/>
            <person name="Iwama H."/>
            <person name="Gojobori T."/>
            <person name="Itoh T."/>
            <person name="Niimura Y."/>
            <person name="Fujii Y."/>
            <person name="Habara T."/>
            <person name="Sakai H."/>
            <person name="Sato Y."/>
            <person name="Wilson G."/>
            <person name="Kumar K."/>
            <person name="McCouch S."/>
            <person name="Juretic N."/>
            <person name="Hoen D."/>
            <person name="Wright S."/>
            <person name="Bruskiewich R."/>
            <person name="Bureau T."/>
            <person name="Miyao A."/>
            <person name="Hirochika H."/>
            <person name="Nishikawa T."/>
            <person name="Kadowaki K."/>
            <person name="Sugiura M."/>
            <person name="Burr B."/>
            <person name="Sasaki T."/>
        </authorList>
    </citation>
    <scope>NUCLEOTIDE SEQUENCE [LARGE SCALE GENOMIC DNA]</scope>
    <source>
        <strain evidence="2">cv. Nipponbare</strain>
    </source>
</reference>
<reference evidence="2" key="2">
    <citation type="journal article" date="2008" name="Nucleic Acids Res.">
        <title>The rice annotation project database (RAP-DB): 2008 update.</title>
        <authorList>
            <consortium name="The rice annotation project (RAP)"/>
        </authorList>
    </citation>
    <scope>GENOME REANNOTATION</scope>
    <source>
        <strain evidence="2">cv. Nipponbare</strain>
    </source>
</reference>
<name>Q5Z673_ORYSJ</name>
<sequence length="120" mass="13057">MQLHPLPRCLYQLGCTQGSRSPAPRRLDTDRRRLDLAWTLDSAAPLAASLLRHRLQPITIMAIAAPIVVIPNLVRVMGSNPVTSGKRKVPPSLPLWPHSFQRPARVAARGGGGGGCWPMI</sequence>
<accession>Q5Z673</accession>
<protein>
    <submittedName>
        <fullName evidence="1">Uncharacterized protein</fullName>
    </submittedName>
</protein>
<dbReference type="AlphaFoldDB" id="Q5Z673"/>
<evidence type="ECO:0000313" key="2">
    <source>
        <dbReference type="Proteomes" id="UP000000763"/>
    </source>
</evidence>
<proteinExistence type="predicted"/>
<evidence type="ECO:0000313" key="1">
    <source>
        <dbReference type="EMBL" id="BAD54518.1"/>
    </source>
</evidence>
<dbReference type="EMBL" id="AP005457">
    <property type="protein sequence ID" value="BAD54518.1"/>
    <property type="molecule type" value="Genomic_DNA"/>
</dbReference>